<dbReference type="InterPro" id="IPR001315">
    <property type="entry name" value="CARD"/>
</dbReference>
<comment type="caution">
    <text evidence="2">The sequence shown here is derived from an EMBL/GenBank/DDBJ whole genome shotgun (WGS) entry which is preliminary data.</text>
</comment>
<keyword evidence="3" id="KW-1185">Reference proteome</keyword>
<dbReference type="Proteomes" id="UP000708208">
    <property type="component" value="Unassembled WGS sequence"/>
</dbReference>
<feature type="domain" description="CARD" evidence="1">
    <location>
        <begin position="1"/>
        <end position="92"/>
    </location>
</feature>
<organism evidence="2 3">
    <name type="scientific">Allacma fusca</name>
    <dbReference type="NCBI Taxonomy" id="39272"/>
    <lineage>
        <taxon>Eukaryota</taxon>
        <taxon>Metazoa</taxon>
        <taxon>Ecdysozoa</taxon>
        <taxon>Arthropoda</taxon>
        <taxon>Hexapoda</taxon>
        <taxon>Collembola</taxon>
        <taxon>Symphypleona</taxon>
        <taxon>Sminthuridae</taxon>
        <taxon>Allacma</taxon>
    </lineage>
</organism>
<name>A0A8J2NQE7_9HEXA</name>
<dbReference type="CDD" id="cd01671">
    <property type="entry name" value="CARD"/>
    <property type="match status" value="1"/>
</dbReference>
<evidence type="ECO:0000313" key="2">
    <source>
        <dbReference type="EMBL" id="CAG7629251.1"/>
    </source>
</evidence>
<dbReference type="AlphaFoldDB" id="A0A8J2NQE7"/>
<dbReference type="GO" id="GO:0042981">
    <property type="term" value="P:regulation of apoptotic process"/>
    <property type="evidence" value="ECO:0007669"/>
    <property type="project" value="InterPro"/>
</dbReference>
<proteinExistence type="predicted"/>
<sequence>MTQANRKNIRRSLSFLATKTVNVEQLLEALYHKQLIDEGEKDRIHGLSPKTKKFSEMYMLLVRKGLSDSFELLHDALVETENDGVAELLKLGHDSNNGGTATTVTKQRFLLHRTASQIEVDIPVQETHIDRIVSILEATIAHAEWPLIVRDMLEIDAITELERLPSTTPYEILFAKTLQLWVASRGNAATFNTFLRILDARKQHETAESLKSNCMKIFAP</sequence>
<dbReference type="EMBL" id="CAJVCH010000001">
    <property type="protein sequence ID" value="CAG7629251.1"/>
    <property type="molecule type" value="Genomic_DNA"/>
</dbReference>
<evidence type="ECO:0000259" key="1">
    <source>
        <dbReference type="PROSITE" id="PS50209"/>
    </source>
</evidence>
<gene>
    <name evidence="2" type="ORF">AFUS01_LOCUS38</name>
</gene>
<reference evidence="2" key="1">
    <citation type="submission" date="2021-06" db="EMBL/GenBank/DDBJ databases">
        <authorList>
            <person name="Hodson N. C."/>
            <person name="Mongue J. A."/>
            <person name="Jaron S. K."/>
        </authorList>
    </citation>
    <scope>NUCLEOTIDE SEQUENCE</scope>
</reference>
<dbReference type="PROSITE" id="PS50209">
    <property type="entry name" value="CARD"/>
    <property type="match status" value="1"/>
</dbReference>
<evidence type="ECO:0000313" key="3">
    <source>
        <dbReference type="Proteomes" id="UP000708208"/>
    </source>
</evidence>
<accession>A0A8J2NQE7</accession>
<protein>
    <recommendedName>
        <fullName evidence="1">CARD domain-containing protein</fullName>
    </recommendedName>
</protein>